<dbReference type="GO" id="GO:0002229">
    <property type="term" value="P:defense response to oomycetes"/>
    <property type="evidence" value="ECO:0007669"/>
    <property type="project" value="UniProtKB-ARBA"/>
</dbReference>
<evidence type="ECO:0000256" key="6">
    <source>
        <dbReference type="ARBA" id="ARBA00012513"/>
    </source>
</evidence>
<evidence type="ECO:0000256" key="22">
    <source>
        <dbReference type="ARBA" id="ARBA00048679"/>
    </source>
</evidence>
<dbReference type="FunFam" id="1.10.510.10:FF:000108">
    <property type="entry name" value="L-type lectin-domain containing receptor kinase S.4"/>
    <property type="match status" value="1"/>
</dbReference>
<dbReference type="SUPFAM" id="SSF49899">
    <property type="entry name" value="Concanavalin A-like lectins/glucanases"/>
    <property type="match status" value="1"/>
</dbReference>
<evidence type="ECO:0000313" key="26">
    <source>
        <dbReference type="RefSeq" id="XP_011020400.1"/>
    </source>
</evidence>
<dbReference type="AlphaFoldDB" id="A0AAJ6TZK9"/>
<evidence type="ECO:0000256" key="21">
    <source>
        <dbReference type="ARBA" id="ARBA00047899"/>
    </source>
</evidence>
<proteinExistence type="inferred from homology"/>
<evidence type="ECO:0000256" key="2">
    <source>
        <dbReference type="ARBA" id="ARBA00004479"/>
    </source>
</evidence>
<keyword evidence="9" id="KW-0808">Transferase</keyword>
<keyword evidence="14" id="KW-0418">Kinase</keyword>
<keyword evidence="17 23" id="KW-1133">Transmembrane helix</keyword>
<dbReference type="InterPro" id="IPR001220">
    <property type="entry name" value="Legume_lectin_dom"/>
</dbReference>
<evidence type="ECO:0000256" key="1">
    <source>
        <dbReference type="ARBA" id="ARBA00004236"/>
    </source>
</evidence>
<evidence type="ECO:0000256" key="9">
    <source>
        <dbReference type="ARBA" id="ARBA00022679"/>
    </source>
</evidence>
<dbReference type="Pfam" id="PF00139">
    <property type="entry name" value="Lectin_legB"/>
    <property type="match status" value="1"/>
</dbReference>
<keyword evidence="8" id="KW-0723">Serine/threonine-protein kinase</keyword>
<gene>
    <name evidence="26" type="primary">LOC105122804</name>
</gene>
<dbReference type="SUPFAM" id="SSF56112">
    <property type="entry name" value="Protein kinase-like (PK-like)"/>
    <property type="match status" value="1"/>
</dbReference>
<evidence type="ECO:0000256" key="23">
    <source>
        <dbReference type="SAM" id="Phobius"/>
    </source>
</evidence>
<dbReference type="CDD" id="cd06899">
    <property type="entry name" value="lectin_legume_LecRK_Arcelin_ConA"/>
    <property type="match status" value="1"/>
</dbReference>
<evidence type="ECO:0000259" key="24">
    <source>
        <dbReference type="PROSITE" id="PS50011"/>
    </source>
</evidence>
<evidence type="ECO:0000256" key="5">
    <source>
        <dbReference type="ARBA" id="ARBA00010217"/>
    </source>
</evidence>
<keyword evidence="12" id="KW-0430">Lectin</keyword>
<dbReference type="GO" id="GO:0042742">
    <property type="term" value="P:defense response to bacterium"/>
    <property type="evidence" value="ECO:0007669"/>
    <property type="project" value="UniProtKB-ARBA"/>
</dbReference>
<evidence type="ECO:0000256" key="17">
    <source>
        <dbReference type="ARBA" id="ARBA00022989"/>
    </source>
</evidence>
<comment type="similarity">
    <text evidence="4">In the N-terminal section; belongs to the leguminous lectin family.</text>
</comment>
<sequence>MNRILETMFYKCHVGIFFLMIKVAASIENGFVFNGNFDLGGVAELSQKGLFRLTNSSTFGFGRAFFSQPLSFKNSSNGTPVSFSTTFVFAFVVDQGHLPGHGMAFMIAPSKNLTGALPAHYLGLFNLTNNGDPSNHVVAIELDTFQNEEFNDINGNHVGIDVNSLESVKSAPAGYFDNENGEFKNLVLSSGEPMQVWVEYDAPETQLNVTLAPIHTGKLNLPLLSLNIDISPIILEKMYVGFSSSTGQLVQSHYVLGWSFRLDGKAPELDLSQLPSFSGKEQPQRKERELVVGLSATGAVLLIIVTIPISIILWRRKKAQFTEILEDWEVQYGSHRFSYKDLFEATKGFCERELLGKGGFGKVYRGVLPGSNVQVGVKRISHNSKQGMKEFVAEIGTIGQLRHPNLVRVLGYCRGKEELILVYDYMPNGSLDKFLYNKTEFILNWNQRFKIIKDVALALTYLHEEWAEVIIHRDIKVSNVLLDCELNAKLGDFGLARCIKHEQDIQTTHVAGTLGYMAPELARSGKPTPSTDVYAFGAFCLEVACGRRPVEPKTSAKEMILVDWVYNFWMEGKILSATDPKLNEESKAEEVELVLKLGLLCSHGVAEGRPKMSQVLMYLKGQALLPENLNAHVKAQEGTGESENHAILCYSTPSLTITNSLMYTGR</sequence>
<keyword evidence="16" id="KW-0067">ATP-binding</keyword>
<evidence type="ECO:0000256" key="4">
    <source>
        <dbReference type="ARBA" id="ARBA00008536"/>
    </source>
</evidence>
<organism evidence="25 26">
    <name type="scientific">Populus euphratica</name>
    <name type="common">Euphrates poplar</name>
    <dbReference type="NCBI Taxonomy" id="75702"/>
    <lineage>
        <taxon>Eukaryota</taxon>
        <taxon>Viridiplantae</taxon>
        <taxon>Streptophyta</taxon>
        <taxon>Embryophyta</taxon>
        <taxon>Tracheophyta</taxon>
        <taxon>Spermatophyta</taxon>
        <taxon>Magnoliopsida</taxon>
        <taxon>eudicotyledons</taxon>
        <taxon>Gunneridae</taxon>
        <taxon>Pentapetalae</taxon>
        <taxon>rosids</taxon>
        <taxon>fabids</taxon>
        <taxon>Malpighiales</taxon>
        <taxon>Salicaceae</taxon>
        <taxon>Saliceae</taxon>
        <taxon>Populus</taxon>
    </lineage>
</organism>
<evidence type="ECO:0000256" key="15">
    <source>
        <dbReference type="ARBA" id="ARBA00022821"/>
    </source>
</evidence>
<evidence type="ECO:0000256" key="11">
    <source>
        <dbReference type="ARBA" id="ARBA00022729"/>
    </source>
</evidence>
<dbReference type="RefSeq" id="XP_011020400.1">
    <property type="nucleotide sequence ID" value="XM_011022098.1"/>
</dbReference>
<dbReference type="InterPro" id="IPR008271">
    <property type="entry name" value="Ser/Thr_kinase_AS"/>
</dbReference>
<keyword evidence="19" id="KW-0675">Receptor</keyword>
<evidence type="ECO:0000256" key="8">
    <source>
        <dbReference type="ARBA" id="ARBA00022527"/>
    </source>
</evidence>
<protein>
    <recommendedName>
        <fullName evidence="6">non-specific serine/threonine protein kinase</fullName>
        <ecNumber evidence="6">2.7.11.1</ecNumber>
    </recommendedName>
</protein>
<dbReference type="GO" id="GO:0030246">
    <property type="term" value="F:carbohydrate binding"/>
    <property type="evidence" value="ECO:0007669"/>
    <property type="project" value="UniProtKB-KW"/>
</dbReference>
<dbReference type="GO" id="GO:0005524">
    <property type="term" value="F:ATP binding"/>
    <property type="evidence" value="ECO:0007669"/>
    <property type="project" value="UniProtKB-KW"/>
</dbReference>
<keyword evidence="25" id="KW-1185">Reference proteome</keyword>
<dbReference type="Gene3D" id="3.30.200.20">
    <property type="entry name" value="Phosphorylase Kinase, domain 1"/>
    <property type="match status" value="1"/>
</dbReference>
<dbReference type="Proteomes" id="UP000694918">
    <property type="component" value="Unplaced"/>
</dbReference>
<keyword evidence="11" id="KW-0732">Signal</keyword>
<dbReference type="PANTHER" id="PTHR27007">
    <property type="match status" value="1"/>
</dbReference>
<keyword evidence="18 23" id="KW-0472">Membrane</keyword>
<evidence type="ECO:0000313" key="25">
    <source>
        <dbReference type="Proteomes" id="UP000694918"/>
    </source>
</evidence>
<dbReference type="InterPro" id="IPR011009">
    <property type="entry name" value="Kinase-like_dom_sf"/>
</dbReference>
<comment type="catalytic activity">
    <reaction evidence="22">
        <text>L-seryl-[protein] + ATP = O-phospho-L-seryl-[protein] + ADP + H(+)</text>
        <dbReference type="Rhea" id="RHEA:17989"/>
        <dbReference type="Rhea" id="RHEA-COMP:9863"/>
        <dbReference type="Rhea" id="RHEA-COMP:11604"/>
        <dbReference type="ChEBI" id="CHEBI:15378"/>
        <dbReference type="ChEBI" id="CHEBI:29999"/>
        <dbReference type="ChEBI" id="CHEBI:30616"/>
        <dbReference type="ChEBI" id="CHEBI:83421"/>
        <dbReference type="ChEBI" id="CHEBI:456216"/>
        <dbReference type="EC" id="2.7.11.1"/>
    </reaction>
</comment>
<evidence type="ECO:0000256" key="14">
    <source>
        <dbReference type="ARBA" id="ARBA00022777"/>
    </source>
</evidence>
<evidence type="ECO:0000256" key="20">
    <source>
        <dbReference type="ARBA" id="ARBA00023180"/>
    </source>
</evidence>
<dbReference type="PROSITE" id="PS50011">
    <property type="entry name" value="PROTEIN_KINASE_DOM"/>
    <property type="match status" value="1"/>
</dbReference>
<dbReference type="FunFam" id="2.60.120.200:FF:000086">
    <property type="entry name" value="L-type lectin-domain containing receptor kinase S.4"/>
    <property type="match status" value="1"/>
</dbReference>
<dbReference type="CDD" id="cd14066">
    <property type="entry name" value="STKc_IRAK"/>
    <property type="match status" value="1"/>
</dbReference>
<evidence type="ECO:0000256" key="12">
    <source>
        <dbReference type="ARBA" id="ARBA00022734"/>
    </source>
</evidence>
<dbReference type="InterPro" id="IPR013320">
    <property type="entry name" value="ConA-like_dom_sf"/>
</dbReference>
<keyword evidence="20" id="KW-0325">Glycoprotein</keyword>
<comment type="subcellular location">
    <subcellularLocation>
        <location evidence="1">Cell membrane</location>
    </subcellularLocation>
    <subcellularLocation>
        <location evidence="2">Membrane</location>
        <topology evidence="2">Single-pass type I membrane protein</topology>
    </subcellularLocation>
</comment>
<dbReference type="Pfam" id="PF00069">
    <property type="entry name" value="Pkinase"/>
    <property type="match status" value="1"/>
</dbReference>
<dbReference type="GeneID" id="105122804"/>
<evidence type="ECO:0000256" key="16">
    <source>
        <dbReference type="ARBA" id="ARBA00022840"/>
    </source>
</evidence>
<comment type="catalytic activity">
    <reaction evidence="21">
        <text>L-threonyl-[protein] + ATP = O-phospho-L-threonyl-[protein] + ADP + H(+)</text>
        <dbReference type="Rhea" id="RHEA:46608"/>
        <dbReference type="Rhea" id="RHEA-COMP:11060"/>
        <dbReference type="Rhea" id="RHEA-COMP:11605"/>
        <dbReference type="ChEBI" id="CHEBI:15378"/>
        <dbReference type="ChEBI" id="CHEBI:30013"/>
        <dbReference type="ChEBI" id="CHEBI:30616"/>
        <dbReference type="ChEBI" id="CHEBI:61977"/>
        <dbReference type="ChEBI" id="CHEBI:456216"/>
        <dbReference type="EC" id="2.7.11.1"/>
    </reaction>
</comment>
<dbReference type="GO" id="GO:0005886">
    <property type="term" value="C:plasma membrane"/>
    <property type="evidence" value="ECO:0007669"/>
    <property type="project" value="UniProtKB-SubCell"/>
</dbReference>
<keyword evidence="15" id="KW-0611">Plant defense</keyword>
<feature type="domain" description="Protein kinase" evidence="24">
    <location>
        <begin position="349"/>
        <end position="625"/>
    </location>
</feature>
<reference evidence="26" key="1">
    <citation type="submission" date="2025-08" db="UniProtKB">
        <authorList>
            <consortium name="RefSeq"/>
        </authorList>
    </citation>
    <scope>IDENTIFICATION</scope>
</reference>
<keyword evidence="7" id="KW-1003">Cell membrane</keyword>
<keyword evidence="13" id="KW-0547">Nucleotide-binding</keyword>
<comment type="similarity">
    <text evidence="3">Belongs to the leguminous lectin family.</text>
</comment>
<evidence type="ECO:0000256" key="3">
    <source>
        <dbReference type="ARBA" id="ARBA00007606"/>
    </source>
</evidence>
<comment type="similarity">
    <text evidence="5">In the C-terminal section; belongs to the protein kinase superfamily. Ser/Thr protein kinase family.</text>
</comment>
<evidence type="ECO:0000256" key="7">
    <source>
        <dbReference type="ARBA" id="ARBA00022475"/>
    </source>
</evidence>
<evidence type="ECO:0000256" key="18">
    <source>
        <dbReference type="ARBA" id="ARBA00023136"/>
    </source>
</evidence>
<dbReference type="InterPro" id="IPR050528">
    <property type="entry name" value="L-type_Lectin-RKs"/>
</dbReference>
<dbReference type="SMART" id="SM00220">
    <property type="entry name" value="S_TKc"/>
    <property type="match status" value="1"/>
</dbReference>
<evidence type="ECO:0000256" key="13">
    <source>
        <dbReference type="ARBA" id="ARBA00022741"/>
    </source>
</evidence>
<feature type="transmembrane region" description="Helical" evidence="23">
    <location>
        <begin position="290"/>
        <end position="314"/>
    </location>
</feature>
<dbReference type="FunFam" id="3.30.200.20:FF:000112">
    <property type="entry name" value="Lectin-domain containing receptor kinase A4.3"/>
    <property type="match status" value="1"/>
</dbReference>
<evidence type="ECO:0000256" key="19">
    <source>
        <dbReference type="ARBA" id="ARBA00023170"/>
    </source>
</evidence>
<dbReference type="Gene3D" id="2.60.120.200">
    <property type="match status" value="1"/>
</dbReference>
<dbReference type="Gene3D" id="1.10.510.10">
    <property type="entry name" value="Transferase(Phosphotransferase) domain 1"/>
    <property type="match status" value="1"/>
</dbReference>
<name>A0AAJ6TZK9_POPEU</name>
<dbReference type="PROSITE" id="PS00108">
    <property type="entry name" value="PROTEIN_KINASE_ST"/>
    <property type="match status" value="1"/>
</dbReference>
<accession>A0AAJ6TZK9</accession>
<dbReference type="EC" id="2.7.11.1" evidence="6"/>
<evidence type="ECO:0000256" key="10">
    <source>
        <dbReference type="ARBA" id="ARBA00022692"/>
    </source>
</evidence>
<dbReference type="InterPro" id="IPR000719">
    <property type="entry name" value="Prot_kinase_dom"/>
</dbReference>
<dbReference type="GO" id="GO:0004674">
    <property type="term" value="F:protein serine/threonine kinase activity"/>
    <property type="evidence" value="ECO:0007669"/>
    <property type="project" value="UniProtKB-KW"/>
</dbReference>
<keyword evidence="10 23" id="KW-0812">Transmembrane</keyword>